<proteinExistence type="predicted"/>
<organism evidence="1">
    <name type="scientific">Magallana gigas</name>
    <name type="common">Pacific oyster</name>
    <name type="synonym">Crassostrea gigas</name>
    <dbReference type="NCBI Taxonomy" id="29159"/>
    <lineage>
        <taxon>Eukaryota</taxon>
        <taxon>Metazoa</taxon>
        <taxon>Spiralia</taxon>
        <taxon>Lophotrochozoa</taxon>
        <taxon>Mollusca</taxon>
        <taxon>Bivalvia</taxon>
        <taxon>Autobranchia</taxon>
        <taxon>Pteriomorphia</taxon>
        <taxon>Ostreida</taxon>
        <taxon>Ostreoidea</taxon>
        <taxon>Ostreidae</taxon>
        <taxon>Magallana</taxon>
    </lineage>
</organism>
<sequence length="94" mass="10579">MPWVMKPQYPFYPYQMMSYDMNCPPCGPLLQYHLHMMSQYGVASAQSMAQQPTQDGASSQIQYELQHQVNVAQLQGGSLPPTAVVNIEPDIEDT</sequence>
<gene>
    <name evidence="1" type="ORF">CGI_10013276</name>
</gene>
<dbReference type="AlphaFoldDB" id="K1R011"/>
<protein>
    <submittedName>
        <fullName evidence="1">Uncharacterized protein</fullName>
    </submittedName>
</protein>
<dbReference type="EMBL" id="JH823215">
    <property type="protein sequence ID" value="EKC42647.1"/>
    <property type="molecule type" value="Genomic_DNA"/>
</dbReference>
<reference evidence="1" key="1">
    <citation type="journal article" date="2012" name="Nature">
        <title>The oyster genome reveals stress adaptation and complexity of shell formation.</title>
        <authorList>
            <person name="Zhang G."/>
            <person name="Fang X."/>
            <person name="Guo X."/>
            <person name="Li L."/>
            <person name="Luo R."/>
            <person name="Xu F."/>
            <person name="Yang P."/>
            <person name="Zhang L."/>
            <person name="Wang X."/>
            <person name="Qi H."/>
            <person name="Xiong Z."/>
            <person name="Que H."/>
            <person name="Xie Y."/>
            <person name="Holland P.W."/>
            <person name="Paps J."/>
            <person name="Zhu Y."/>
            <person name="Wu F."/>
            <person name="Chen Y."/>
            <person name="Wang J."/>
            <person name="Peng C."/>
            <person name="Meng J."/>
            <person name="Yang L."/>
            <person name="Liu J."/>
            <person name="Wen B."/>
            <person name="Zhang N."/>
            <person name="Huang Z."/>
            <person name="Zhu Q."/>
            <person name="Feng Y."/>
            <person name="Mount A."/>
            <person name="Hedgecock D."/>
            <person name="Xu Z."/>
            <person name="Liu Y."/>
            <person name="Domazet-Loso T."/>
            <person name="Du Y."/>
            <person name="Sun X."/>
            <person name="Zhang S."/>
            <person name="Liu B."/>
            <person name="Cheng P."/>
            <person name="Jiang X."/>
            <person name="Li J."/>
            <person name="Fan D."/>
            <person name="Wang W."/>
            <person name="Fu W."/>
            <person name="Wang T."/>
            <person name="Wang B."/>
            <person name="Zhang J."/>
            <person name="Peng Z."/>
            <person name="Li Y."/>
            <person name="Li N."/>
            <person name="Wang J."/>
            <person name="Chen M."/>
            <person name="He Y."/>
            <person name="Tan F."/>
            <person name="Song X."/>
            <person name="Zheng Q."/>
            <person name="Huang R."/>
            <person name="Yang H."/>
            <person name="Du X."/>
            <person name="Chen L."/>
            <person name="Yang M."/>
            <person name="Gaffney P.M."/>
            <person name="Wang S."/>
            <person name="Luo L."/>
            <person name="She Z."/>
            <person name="Ming Y."/>
            <person name="Huang W."/>
            <person name="Zhang S."/>
            <person name="Huang B."/>
            <person name="Zhang Y."/>
            <person name="Qu T."/>
            <person name="Ni P."/>
            <person name="Miao G."/>
            <person name="Wang J."/>
            <person name="Wang Q."/>
            <person name="Steinberg C.E."/>
            <person name="Wang H."/>
            <person name="Li N."/>
            <person name="Qian L."/>
            <person name="Zhang G."/>
            <person name="Li Y."/>
            <person name="Yang H."/>
            <person name="Liu X."/>
            <person name="Wang J."/>
            <person name="Yin Y."/>
            <person name="Wang J."/>
        </authorList>
    </citation>
    <scope>NUCLEOTIDE SEQUENCE [LARGE SCALE GENOMIC DNA]</scope>
    <source>
        <strain evidence="1">05x7-T-G4-1.051#20</strain>
    </source>
</reference>
<evidence type="ECO:0000313" key="1">
    <source>
        <dbReference type="EMBL" id="EKC42647.1"/>
    </source>
</evidence>
<dbReference type="InParanoid" id="K1R011"/>
<dbReference type="HOGENOM" id="CLU_2388375_0_0_1"/>
<name>K1R011_MAGGI</name>
<accession>K1R011</accession>